<evidence type="ECO:0000313" key="3">
    <source>
        <dbReference type="Proteomes" id="UP000436088"/>
    </source>
</evidence>
<dbReference type="InterPro" id="IPR037766">
    <property type="entry name" value="FHY1"/>
</dbReference>
<dbReference type="GO" id="GO:0061608">
    <property type="term" value="F:nuclear import signal receptor activity"/>
    <property type="evidence" value="ECO:0007669"/>
    <property type="project" value="TreeGrafter"/>
</dbReference>
<sequence length="164" mass="17922">MEVDNQTNTSQNNSLLNGSLKIVDLNKKRKLEAEQLGLPVSKQHCWKQILPPKPPTFVGIVGRVDGALSTCTSEVKGVDVYDVSETGSDKDSNSFPRNSDSMMSSHAESKFGTVDANYLPYDKASSSSSYRGSSSQGSRSSSSSRGLEKALFLRVRRLNQLMLK</sequence>
<organism evidence="2 3">
    <name type="scientific">Hibiscus syriacus</name>
    <name type="common">Rose of Sharon</name>
    <dbReference type="NCBI Taxonomy" id="106335"/>
    <lineage>
        <taxon>Eukaryota</taxon>
        <taxon>Viridiplantae</taxon>
        <taxon>Streptophyta</taxon>
        <taxon>Embryophyta</taxon>
        <taxon>Tracheophyta</taxon>
        <taxon>Spermatophyta</taxon>
        <taxon>Magnoliopsida</taxon>
        <taxon>eudicotyledons</taxon>
        <taxon>Gunneridae</taxon>
        <taxon>Pentapetalae</taxon>
        <taxon>rosids</taxon>
        <taxon>malvids</taxon>
        <taxon>Malvales</taxon>
        <taxon>Malvaceae</taxon>
        <taxon>Malvoideae</taxon>
        <taxon>Hibiscus</taxon>
    </lineage>
</organism>
<feature type="region of interest" description="Disordered" evidence="1">
    <location>
        <begin position="123"/>
        <end position="144"/>
    </location>
</feature>
<proteinExistence type="predicted"/>
<protein>
    <submittedName>
        <fullName evidence="2">Far-red elongated hypocotyl 1, putative isoform 2</fullName>
    </submittedName>
</protein>
<dbReference type="PANTHER" id="PTHR37723">
    <property type="entry name" value="PROTEIN FAR-RED ELONGATED HYPOCOTYL 1"/>
    <property type="match status" value="1"/>
</dbReference>
<dbReference type="GO" id="GO:0051457">
    <property type="term" value="P:maintenance of protein location in nucleus"/>
    <property type="evidence" value="ECO:0007669"/>
    <property type="project" value="TreeGrafter"/>
</dbReference>
<dbReference type="AlphaFoldDB" id="A0A6A2WM60"/>
<gene>
    <name evidence="2" type="ORF">F3Y22_tig00116939pilonHSYRG00244</name>
</gene>
<feature type="compositionally biased region" description="Polar residues" evidence="1">
    <location>
        <begin position="93"/>
        <end position="106"/>
    </location>
</feature>
<reference evidence="2" key="1">
    <citation type="submission" date="2019-09" db="EMBL/GenBank/DDBJ databases">
        <title>Draft genome information of white flower Hibiscus syriacus.</title>
        <authorList>
            <person name="Kim Y.-M."/>
        </authorList>
    </citation>
    <scope>NUCLEOTIDE SEQUENCE [LARGE SCALE GENOMIC DNA]</scope>
    <source>
        <strain evidence="2">YM2019G1</strain>
    </source>
</reference>
<dbReference type="GO" id="GO:0016607">
    <property type="term" value="C:nuclear speck"/>
    <property type="evidence" value="ECO:0007669"/>
    <property type="project" value="TreeGrafter"/>
</dbReference>
<comment type="caution">
    <text evidence="2">The sequence shown here is derived from an EMBL/GenBank/DDBJ whole genome shotgun (WGS) entry which is preliminary data.</text>
</comment>
<feature type="region of interest" description="Disordered" evidence="1">
    <location>
        <begin position="83"/>
        <end position="107"/>
    </location>
</feature>
<dbReference type="GO" id="GO:0005737">
    <property type="term" value="C:cytoplasm"/>
    <property type="evidence" value="ECO:0007669"/>
    <property type="project" value="TreeGrafter"/>
</dbReference>
<evidence type="ECO:0000313" key="2">
    <source>
        <dbReference type="EMBL" id="KAE8661103.1"/>
    </source>
</evidence>
<accession>A0A6A2WM60</accession>
<keyword evidence="3" id="KW-1185">Reference proteome</keyword>
<dbReference type="EMBL" id="VEPZ02001726">
    <property type="protein sequence ID" value="KAE8661103.1"/>
    <property type="molecule type" value="Genomic_DNA"/>
</dbReference>
<evidence type="ECO:0000256" key="1">
    <source>
        <dbReference type="SAM" id="MobiDB-lite"/>
    </source>
</evidence>
<name>A0A6A2WM60_HIBSY</name>
<feature type="compositionally biased region" description="Low complexity" evidence="1">
    <location>
        <begin position="125"/>
        <end position="144"/>
    </location>
</feature>
<dbReference type="PANTHER" id="PTHR37723:SF1">
    <property type="entry name" value="PROTEIN FAR-RED-ELONGATED HYPOCOTYL 1-LIKE"/>
    <property type="match status" value="1"/>
</dbReference>
<dbReference type="GO" id="GO:0009639">
    <property type="term" value="P:response to red or far red light"/>
    <property type="evidence" value="ECO:0007669"/>
    <property type="project" value="InterPro"/>
</dbReference>
<dbReference type="Proteomes" id="UP000436088">
    <property type="component" value="Unassembled WGS sequence"/>
</dbReference>